<evidence type="ECO:0000256" key="2">
    <source>
        <dbReference type="ARBA" id="ARBA00009055"/>
    </source>
</evidence>
<dbReference type="InterPro" id="IPR051544">
    <property type="entry name" value="TPS_OM_transporter"/>
</dbReference>
<dbReference type="GO" id="GO:0046819">
    <property type="term" value="P:protein secretion by the type V secretion system"/>
    <property type="evidence" value="ECO:0007669"/>
    <property type="project" value="TreeGrafter"/>
</dbReference>
<dbReference type="Pfam" id="PF08479">
    <property type="entry name" value="POTRA_2"/>
    <property type="match status" value="1"/>
</dbReference>
<comment type="caution">
    <text evidence="10">The sequence shown here is derived from an EMBL/GenBank/DDBJ whole genome shotgun (WGS) entry which is preliminary data.</text>
</comment>
<dbReference type="InterPro" id="IPR005565">
    <property type="entry name" value="Hemolysn_activator_HlyB_C"/>
</dbReference>
<evidence type="ECO:0000256" key="8">
    <source>
        <dbReference type="ARBA" id="ARBA00023237"/>
    </source>
</evidence>
<keyword evidence="8" id="KW-0998">Cell outer membrane</keyword>
<comment type="similarity">
    <text evidence="2">Belongs to the TPS (TC 1.B.20) family.</text>
</comment>
<dbReference type="Proteomes" id="UP000246569">
    <property type="component" value="Unassembled WGS sequence"/>
</dbReference>
<evidence type="ECO:0000256" key="5">
    <source>
        <dbReference type="ARBA" id="ARBA00022692"/>
    </source>
</evidence>
<feature type="domain" description="POTRA" evidence="9">
    <location>
        <begin position="31"/>
        <end position="107"/>
    </location>
</feature>
<comment type="subcellular location">
    <subcellularLocation>
        <location evidence="1">Cell outer membrane</location>
    </subcellularLocation>
</comment>
<dbReference type="InterPro" id="IPR034746">
    <property type="entry name" value="POTRA"/>
</dbReference>
<evidence type="ECO:0000256" key="7">
    <source>
        <dbReference type="ARBA" id="ARBA00023136"/>
    </source>
</evidence>
<dbReference type="GO" id="GO:0098046">
    <property type="term" value="C:type V protein secretion system complex"/>
    <property type="evidence" value="ECO:0007669"/>
    <property type="project" value="TreeGrafter"/>
</dbReference>
<dbReference type="AlphaFoldDB" id="A0A317MUG5"/>
<dbReference type="PANTHER" id="PTHR34597:SF3">
    <property type="entry name" value="OUTER MEMBRANE TRANSPORTER CDIB"/>
    <property type="match status" value="1"/>
</dbReference>
<keyword evidence="6" id="KW-0653">Protein transport</keyword>
<accession>A0A317MUG5</accession>
<dbReference type="Pfam" id="PF03865">
    <property type="entry name" value="ShlB"/>
    <property type="match status" value="1"/>
</dbReference>
<dbReference type="GO" id="GO:0009279">
    <property type="term" value="C:cell outer membrane"/>
    <property type="evidence" value="ECO:0007669"/>
    <property type="project" value="UniProtKB-SubCell"/>
</dbReference>
<keyword evidence="7" id="KW-0472">Membrane</keyword>
<dbReference type="EMBL" id="QGTJ01000006">
    <property type="protein sequence ID" value="PWV61076.1"/>
    <property type="molecule type" value="Genomic_DNA"/>
</dbReference>
<evidence type="ECO:0000313" key="10">
    <source>
        <dbReference type="EMBL" id="PWV61076.1"/>
    </source>
</evidence>
<dbReference type="PANTHER" id="PTHR34597">
    <property type="entry name" value="SLR1661 PROTEIN"/>
    <property type="match status" value="1"/>
</dbReference>
<evidence type="ECO:0000256" key="4">
    <source>
        <dbReference type="ARBA" id="ARBA00022452"/>
    </source>
</evidence>
<evidence type="ECO:0000259" key="9">
    <source>
        <dbReference type="PROSITE" id="PS51779"/>
    </source>
</evidence>
<reference evidence="10 11" key="1">
    <citation type="submission" date="2018-05" db="EMBL/GenBank/DDBJ databases">
        <title>Genomic Encyclopedia of Type Strains, Phase IV (KMG-IV): sequencing the most valuable type-strain genomes for metagenomic binning, comparative biology and taxonomic classification.</title>
        <authorList>
            <person name="Goeker M."/>
        </authorList>
    </citation>
    <scope>NUCLEOTIDE SEQUENCE [LARGE SCALE GENOMIC DNA]</scope>
    <source>
        <strain evidence="10 11">DSM 23606</strain>
    </source>
</reference>
<evidence type="ECO:0000256" key="3">
    <source>
        <dbReference type="ARBA" id="ARBA00022448"/>
    </source>
</evidence>
<keyword evidence="3" id="KW-0813">Transport</keyword>
<evidence type="ECO:0000256" key="6">
    <source>
        <dbReference type="ARBA" id="ARBA00022927"/>
    </source>
</evidence>
<organism evidence="10 11">
    <name type="scientific">Plasticicumulans acidivorans</name>
    <dbReference type="NCBI Taxonomy" id="886464"/>
    <lineage>
        <taxon>Bacteria</taxon>
        <taxon>Pseudomonadati</taxon>
        <taxon>Pseudomonadota</taxon>
        <taxon>Gammaproteobacteria</taxon>
        <taxon>Candidatus Competibacteraceae</taxon>
        <taxon>Plasticicumulans</taxon>
    </lineage>
</organism>
<dbReference type="Gene3D" id="3.10.20.310">
    <property type="entry name" value="membrane protein fhac"/>
    <property type="match status" value="1"/>
</dbReference>
<evidence type="ECO:0000313" key="11">
    <source>
        <dbReference type="Proteomes" id="UP000246569"/>
    </source>
</evidence>
<name>A0A317MUG5_9GAMM</name>
<sequence>MGRWLRTGFCLGALWWQLTVLAVAADAGGRVWVERIDLHGNQVFDDEELQRAVARRWAQRWLAAEDIEALRQALTRYYVDHGYVNSGAQLPQQDLSGGVLRVDIVEGRLSTVQVHGNSLFDEDWLVARVLPDTQKPLQLAELQRRLLLLQEDPLLRRVDGRVLPGTQAGDARLDLGVEEVSPYWFAATYGNDRSPGVGARHFTLSAGMRSLSGRGDALYLQGTPGDAHDGAAAYTLPLSPDGLRFGLSAQRSDDDLVEAPFDELDIRTETNTLGASLALPVWREPGSSLEFGLSLEREHSESTLDGEPFSFSPGEEDGRSTVTVLRVTQDWLQRSSTRVLAAHSALSFGLSAFGATVHDDAPDSRFTSWLGQFQWVQRHSSDLQWLLRAQTQLASQALLPQEKFGIGGLYSVRGFRENLLVRDNGAFASLEGRIALGRFSFTDTPPDDETGRLWLAPFVDWGRGWNKDSPGETLSSVGIGLRWQPVKVLNLQVYKGWPLQGPRHVGDDLQDRGIHFQVGLLLD</sequence>
<dbReference type="InterPro" id="IPR013686">
    <property type="entry name" value="Polypept-transport_assoc_ShlB"/>
</dbReference>
<keyword evidence="11" id="KW-1185">Reference proteome</keyword>
<dbReference type="GO" id="GO:0008320">
    <property type="term" value="F:protein transmembrane transporter activity"/>
    <property type="evidence" value="ECO:0007669"/>
    <property type="project" value="TreeGrafter"/>
</dbReference>
<gene>
    <name evidence="10" type="ORF">C7443_10690</name>
</gene>
<dbReference type="RefSeq" id="WP_170123591.1">
    <property type="nucleotide sequence ID" value="NZ_QGTJ01000006.1"/>
</dbReference>
<keyword evidence="5" id="KW-0812">Transmembrane</keyword>
<protein>
    <submittedName>
        <fullName evidence="10">Hemolysin activation/secretion protein</fullName>
    </submittedName>
</protein>
<keyword evidence="4" id="KW-1134">Transmembrane beta strand</keyword>
<dbReference type="PROSITE" id="PS51779">
    <property type="entry name" value="POTRA"/>
    <property type="match status" value="1"/>
</dbReference>
<proteinExistence type="inferred from homology"/>
<evidence type="ECO:0000256" key="1">
    <source>
        <dbReference type="ARBA" id="ARBA00004442"/>
    </source>
</evidence>
<dbReference type="Gene3D" id="2.40.160.50">
    <property type="entry name" value="membrane protein fhac: a member of the omp85/tpsb transporter family"/>
    <property type="match status" value="1"/>
</dbReference>